<comment type="caution">
    <text evidence="1">The sequence shown here is derived from an EMBL/GenBank/DDBJ whole genome shotgun (WGS) entry which is preliminary data.</text>
</comment>
<dbReference type="Gene3D" id="3.40.50.1000">
    <property type="entry name" value="HAD superfamily/HAD-like"/>
    <property type="match status" value="1"/>
</dbReference>
<dbReference type="InterPro" id="IPR006439">
    <property type="entry name" value="HAD-SF_hydro_IA"/>
</dbReference>
<sequence>MAWVVFDYGEVICHRPPGDSADRLPRALAADPAAFWDAYWDGREPYDRGAVDAAGYWDGLCEHLTAAGHTGHPARVTGTGTGDGDGLLHTLVGLDIDMWSHLNPGTLTVLDDLAARDVPLALLSNAPRELARDIDGRPWSARFRRRFYSADLNLTKPDPRIYRHVADALAVPPAELVFVDDRQVNVDAARDAGLRAHLYTGTAALRRDLDLPATTAR</sequence>
<keyword evidence="1" id="KW-0378">Hydrolase</keyword>
<reference evidence="1 2" key="1">
    <citation type="submission" date="2019-11" db="EMBL/GenBank/DDBJ databases">
        <authorList>
            <person name="Cao P."/>
        </authorList>
    </citation>
    <scope>NUCLEOTIDE SEQUENCE [LARGE SCALE GENOMIC DNA]</scope>
    <source>
        <strain evidence="1 2">NEAU-AAG5</strain>
    </source>
</reference>
<protein>
    <submittedName>
        <fullName evidence="1">HAD-IA family hydrolase</fullName>
    </submittedName>
</protein>
<evidence type="ECO:0000313" key="1">
    <source>
        <dbReference type="EMBL" id="MUN37303.1"/>
    </source>
</evidence>
<dbReference type="CDD" id="cd02603">
    <property type="entry name" value="HAD_sEH-N_like"/>
    <property type="match status" value="1"/>
</dbReference>
<dbReference type="InterPro" id="IPR023214">
    <property type="entry name" value="HAD_sf"/>
</dbReference>
<gene>
    <name evidence="1" type="ORF">GNZ18_11900</name>
</gene>
<accession>A0A7K1KZ35</accession>
<name>A0A7K1KZ35_9ACTN</name>
<evidence type="ECO:0000313" key="2">
    <source>
        <dbReference type="Proteomes" id="UP000432015"/>
    </source>
</evidence>
<proteinExistence type="predicted"/>
<dbReference type="GO" id="GO:0016787">
    <property type="term" value="F:hydrolase activity"/>
    <property type="evidence" value="ECO:0007669"/>
    <property type="project" value="UniProtKB-KW"/>
</dbReference>
<dbReference type="Proteomes" id="UP000432015">
    <property type="component" value="Unassembled WGS sequence"/>
</dbReference>
<dbReference type="RefSeq" id="WP_156216376.1">
    <property type="nucleotide sequence ID" value="NZ_WOFH01000004.1"/>
</dbReference>
<dbReference type="NCBIfam" id="TIGR01509">
    <property type="entry name" value="HAD-SF-IA-v3"/>
    <property type="match status" value="1"/>
</dbReference>
<keyword evidence="2" id="KW-1185">Reference proteome</keyword>
<dbReference type="PANTHER" id="PTHR43611:SF3">
    <property type="entry name" value="FLAVIN MONONUCLEOTIDE HYDROLASE 1, CHLOROPLATIC"/>
    <property type="match status" value="1"/>
</dbReference>
<organism evidence="1 2">
    <name type="scientific">Actinomadura litoris</name>
    <dbReference type="NCBI Taxonomy" id="2678616"/>
    <lineage>
        <taxon>Bacteria</taxon>
        <taxon>Bacillati</taxon>
        <taxon>Actinomycetota</taxon>
        <taxon>Actinomycetes</taxon>
        <taxon>Streptosporangiales</taxon>
        <taxon>Thermomonosporaceae</taxon>
        <taxon>Actinomadura</taxon>
    </lineage>
</organism>
<dbReference type="SUPFAM" id="SSF56784">
    <property type="entry name" value="HAD-like"/>
    <property type="match status" value="1"/>
</dbReference>
<dbReference type="InterPro" id="IPR036412">
    <property type="entry name" value="HAD-like_sf"/>
</dbReference>
<dbReference type="Pfam" id="PF00702">
    <property type="entry name" value="Hydrolase"/>
    <property type="match status" value="1"/>
</dbReference>
<dbReference type="PRINTS" id="PR00413">
    <property type="entry name" value="HADHALOGNASE"/>
</dbReference>
<dbReference type="EMBL" id="WOFH01000004">
    <property type="protein sequence ID" value="MUN37303.1"/>
    <property type="molecule type" value="Genomic_DNA"/>
</dbReference>
<dbReference type="PANTHER" id="PTHR43611">
    <property type="entry name" value="ALPHA-D-GLUCOSE 1-PHOSPHATE PHOSPHATASE"/>
    <property type="match status" value="1"/>
</dbReference>
<dbReference type="AlphaFoldDB" id="A0A7K1KZ35"/>